<dbReference type="RefSeq" id="WP_115124213.1">
    <property type="nucleotide sequence ID" value="NZ_QRAO01000004.1"/>
</dbReference>
<keyword evidence="5" id="KW-1185">Reference proteome</keyword>
<sequence>MLTKKQQLTKRIFDLSLTLLIIPFVIIPVLLFLLIATVVTGKNGLFSQIRIGQFGKYFRLYKIRSLKKENHEDIFAIRKNETVFGSWLRRSKLDELPQLWNVLVGDMSWVGPRPDVPGYADMLKGNDRELLLLKPGITGPATLKYKNEDKLLLKQPNPTEYNDTVIWPDKVRLNIAYAEDWSIIKDVVYIVKSVFGN</sequence>
<gene>
    <name evidence="4" type="ORF">C8D94_104171</name>
</gene>
<dbReference type="OrthoDB" id="9808602at2"/>
<evidence type="ECO:0000256" key="1">
    <source>
        <dbReference type="ARBA" id="ARBA00006464"/>
    </source>
</evidence>
<comment type="similarity">
    <text evidence="1">Belongs to the bacterial sugar transferase family.</text>
</comment>
<dbReference type="InterPro" id="IPR003362">
    <property type="entry name" value="Bact_transf"/>
</dbReference>
<comment type="caution">
    <text evidence="4">The sequence shown here is derived from an EMBL/GenBank/DDBJ whole genome shotgun (WGS) entry which is preliminary data.</text>
</comment>
<evidence type="ECO:0000256" key="2">
    <source>
        <dbReference type="SAM" id="Phobius"/>
    </source>
</evidence>
<evidence type="ECO:0000313" key="5">
    <source>
        <dbReference type="Proteomes" id="UP000255317"/>
    </source>
</evidence>
<name>A0A370Q8W6_9FLAO</name>
<feature type="transmembrane region" description="Helical" evidence="2">
    <location>
        <begin position="12"/>
        <end position="39"/>
    </location>
</feature>
<protein>
    <submittedName>
        <fullName evidence="4">Lipopolysaccharide/colanic/teichoic acid biosynthesis glycosyltransferase</fullName>
    </submittedName>
</protein>
<feature type="domain" description="Bacterial sugar transferase" evidence="3">
    <location>
        <begin position="10"/>
        <end position="194"/>
    </location>
</feature>
<accession>A0A370Q8W6</accession>
<dbReference type="PANTHER" id="PTHR30576:SF0">
    <property type="entry name" value="UNDECAPRENYL-PHOSPHATE N-ACETYLGALACTOSAMINYL 1-PHOSPHATE TRANSFERASE-RELATED"/>
    <property type="match status" value="1"/>
</dbReference>
<keyword evidence="2" id="KW-0812">Transmembrane</keyword>
<dbReference type="EMBL" id="QRAO01000004">
    <property type="protein sequence ID" value="RDK84798.1"/>
    <property type="molecule type" value="Genomic_DNA"/>
</dbReference>
<organism evidence="4 5">
    <name type="scientific">Marinirhabdus gelatinilytica</name>
    <dbReference type="NCBI Taxonomy" id="1703343"/>
    <lineage>
        <taxon>Bacteria</taxon>
        <taxon>Pseudomonadati</taxon>
        <taxon>Bacteroidota</taxon>
        <taxon>Flavobacteriia</taxon>
        <taxon>Flavobacteriales</taxon>
        <taxon>Flavobacteriaceae</taxon>
    </lineage>
</organism>
<dbReference type="GO" id="GO:0016780">
    <property type="term" value="F:phosphotransferase activity, for other substituted phosphate groups"/>
    <property type="evidence" value="ECO:0007669"/>
    <property type="project" value="TreeGrafter"/>
</dbReference>
<keyword evidence="4" id="KW-0808">Transferase</keyword>
<dbReference type="AlphaFoldDB" id="A0A370Q8W6"/>
<evidence type="ECO:0000313" key="4">
    <source>
        <dbReference type="EMBL" id="RDK84798.1"/>
    </source>
</evidence>
<evidence type="ECO:0000259" key="3">
    <source>
        <dbReference type="Pfam" id="PF02397"/>
    </source>
</evidence>
<keyword evidence="2" id="KW-0472">Membrane</keyword>
<dbReference type="Proteomes" id="UP000255317">
    <property type="component" value="Unassembled WGS sequence"/>
</dbReference>
<dbReference type="PANTHER" id="PTHR30576">
    <property type="entry name" value="COLANIC BIOSYNTHESIS UDP-GLUCOSE LIPID CARRIER TRANSFERASE"/>
    <property type="match status" value="1"/>
</dbReference>
<keyword evidence="2" id="KW-1133">Transmembrane helix</keyword>
<reference evidence="4 5" key="1">
    <citation type="submission" date="2018-07" db="EMBL/GenBank/DDBJ databases">
        <title>Genomic Encyclopedia of Type Strains, Phase IV (KMG-IV): sequencing the most valuable type-strain genomes for metagenomic binning, comparative biology and taxonomic classification.</title>
        <authorList>
            <person name="Goeker M."/>
        </authorList>
    </citation>
    <scope>NUCLEOTIDE SEQUENCE [LARGE SCALE GENOMIC DNA]</scope>
    <source>
        <strain evidence="4 5">DSM 101478</strain>
    </source>
</reference>
<proteinExistence type="inferred from homology"/>
<dbReference type="Pfam" id="PF02397">
    <property type="entry name" value="Bac_transf"/>
    <property type="match status" value="1"/>
</dbReference>